<dbReference type="InterPro" id="IPR052036">
    <property type="entry name" value="Hydrolase/PRTase-associated"/>
</dbReference>
<dbReference type="SUPFAM" id="SSF159501">
    <property type="entry name" value="EreA/ChaN-like"/>
    <property type="match status" value="1"/>
</dbReference>
<gene>
    <name evidence="1" type="ORF">M5X04_04145</name>
</gene>
<dbReference type="CDD" id="cd14728">
    <property type="entry name" value="Ere-like"/>
    <property type="match status" value="1"/>
</dbReference>
<evidence type="ECO:0000313" key="2">
    <source>
        <dbReference type="Proteomes" id="UP001527090"/>
    </source>
</evidence>
<dbReference type="RefSeq" id="WP_051614016.1">
    <property type="nucleotide sequence ID" value="NZ_JAMDLY010000005.1"/>
</dbReference>
<dbReference type="PANTHER" id="PTHR31299:SF0">
    <property type="entry name" value="ESTERASE, PUTATIVE (AFU_ORTHOLOGUE AFUA_1G05850)-RELATED"/>
    <property type="match status" value="1"/>
</dbReference>
<accession>A0ABT4E488</accession>
<organism evidence="1 2">
    <name type="scientific">Paenibacillus alvei</name>
    <name type="common">Bacillus alvei</name>
    <dbReference type="NCBI Taxonomy" id="44250"/>
    <lineage>
        <taxon>Bacteria</taxon>
        <taxon>Bacillati</taxon>
        <taxon>Bacillota</taxon>
        <taxon>Bacilli</taxon>
        <taxon>Bacillales</taxon>
        <taxon>Paenibacillaceae</taxon>
        <taxon>Paenibacillus</taxon>
    </lineage>
</organism>
<sequence length="496" mass="56779">MKRHEYNLGRRRFFGLLIILTVLSSAYAPVVMAEEPVHGEAEKAEIHTSLSIKGTAVETVHKQQEETARNYQAALSEWKRWAADHAYTWNHIQPEQWSPNGGAIVQDKMSDLDMLIPLLADKRIVYLGENSHGVAEFSLVKTRMIQYLHQTLGYNIVAFESGLGDAAIAQGQMNKNAAQQTMKRSIFGVWWTEETKPLFDYMKATHASDAPLRLAGFDIQVQSSLFQDADWISNKSLKNRAIQAEQDVQKWRRSTDLNGYRKAKPVLMKVYEELLQAVPNNADALKREYPNEPHIVKLMQRAMQDRIRVIQEFNELSIESNRLTEQGDYSGTQAIMEWRDRAMASNLAWLATDIYPEEKIIVWGHNGHISKAQSLIYSMPKSMGELMPETLRRESYVIALFMGEGQAAENTREPIHLTPIIPGSMEDILAASGQPYVFLDLRYRENERGNSWMFERSIASYQVMMPMPLELRRHFDGVLMIKQVKMPTYLPSTAQP</sequence>
<dbReference type="Gene3D" id="3.40.1660.10">
    <property type="entry name" value="EreA-like (biosynthetic domain)"/>
    <property type="match status" value="2"/>
</dbReference>
<dbReference type="EMBL" id="JAMDLY010000005">
    <property type="protein sequence ID" value="MCY9528529.1"/>
    <property type="molecule type" value="Genomic_DNA"/>
</dbReference>
<evidence type="ECO:0000313" key="1">
    <source>
        <dbReference type="EMBL" id="MCY9528529.1"/>
    </source>
</evidence>
<comment type="caution">
    <text evidence="1">The sequence shown here is derived from an EMBL/GenBank/DDBJ whole genome shotgun (WGS) entry which is preliminary data.</text>
</comment>
<dbReference type="InterPro" id="IPR007815">
    <property type="entry name" value="Emycin_Estase"/>
</dbReference>
<keyword evidence="2" id="KW-1185">Reference proteome</keyword>
<dbReference type="Proteomes" id="UP001527090">
    <property type="component" value="Unassembled WGS sequence"/>
</dbReference>
<dbReference type="PANTHER" id="PTHR31299">
    <property type="entry name" value="ESTERASE, PUTATIVE (AFU_ORTHOLOGUE AFUA_1G05850)-RELATED"/>
    <property type="match status" value="1"/>
</dbReference>
<name>A0ABT4E488_PAEAL</name>
<proteinExistence type="predicted"/>
<protein>
    <submittedName>
        <fullName evidence="1">Erythromycin esterase family protein</fullName>
    </submittedName>
</protein>
<reference evidence="1 2" key="1">
    <citation type="submission" date="2022-05" db="EMBL/GenBank/DDBJ databases">
        <title>Genome Sequencing of Bee-Associated Microbes.</title>
        <authorList>
            <person name="Dunlap C."/>
        </authorList>
    </citation>
    <scope>NUCLEOTIDE SEQUENCE [LARGE SCALE GENOMIC DNA]</scope>
    <source>
        <strain evidence="1 2">NRRL NRS-750</strain>
    </source>
</reference>
<dbReference type="Pfam" id="PF05139">
    <property type="entry name" value="Erythro_esteras"/>
    <property type="match status" value="1"/>
</dbReference>